<name>A0ABY7V7K1_9DEIO</name>
<proteinExistence type="predicted"/>
<dbReference type="Pfam" id="PF14022">
    <property type="entry name" value="DUF4238"/>
    <property type="match status" value="1"/>
</dbReference>
<geneLocation type="plasmid" evidence="1 2">
    <name>pDATS03</name>
</geneLocation>
<keyword evidence="1" id="KW-0614">Plasmid</keyword>
<accession>A0ABY7V7K1</accession>
<sequence>MSSQNSWRHHVIPQFYLRAFTNLDHKLYRLEKAHWHGKWLSPRQVGFKPHFHRVPGRTITLEPMLDRQVESVLAPSHQRMQGALRFGEVFPQAERDALNRMVAHQLVRLPHQRTRLQDLIQQVAQARRIPLSAAELEKTTQLQHLRMISSLETRVVRDLTETVASFQVSFLKAGRGLTFWTGDVPLVIGRADPHTGRVQSSLDLPLGQVQTQLYFPLARDLVAVFHHGTLPMPPLRILIAKAPEVEWVNTRILANAHRDVFSAGKIDVDPALQRALMQGGARIDLDR</sequence>
<keyword evidence="2" id="KW-1185">Reference proteome</keyword>
<dbReference type="Proteomes" id="UP001217044">
    <property type="component" value="Plasmid pDATS03"/>
</dbReference>
<dbReference type="InterPro" id="IPR025332">
    <property type="entry name" value="DUF4238"/>
</dbReference>
<dbReference type="EMBL" id="CP115168">
    <property type="protein sequence ID" value="WDA60800.1"/>
    <property type="molecule type" value="Genomic_DNA"/>
</dbReference>
<gene>
    <name evidence="1" type="ORF">M8445_18015</name>
</gene>
<organism evidence="1 2">
    <name type="scientific">Deinococcus aquaticus</name>
    <dbReference type="NCBI Taxonomy" id="328692"/>
    <lineage>
        <taxon>Bacteria</taxon>
        <taxon>Thermotogati</taxon>
        <taxon>Deinococcota</taxon>
        <taxon>Deinococci</taxon>
        <taxon>Deinococcales</taxon>
        <taxon>Deinococcaceae</taxon>
        <taxon>Deinococcus</taxon>
    </lineage>
</organism>
<dbReference type="RefSeq" id="WP_273991542.1">
    <property type="nucleotide sequence ID" value="NZ_BAABQT010000027.1"/>
</dbReference>
<evidence type="ECO:0000313" key="2">
    <source>
        <dbReference type="Proteomes" id="UP001217044"/>
    </source>
</evidence>
<reference evidence="1 2" key="1">
    <citation type="submission" date="2022-12" db="EMBL/GenBank/DDBJ databases">
        <title>Genome Sequence of Deinococcus aquaticus Type Strain PB314.</title>
        <authorList>
            <person name="Albert C."/>
            <person name="Hill J."/>
            <person name="Boren L."/>
            <person name="Scholz-Ng S."/>
            <person name="Fatema N."/>
            <person name="Grosso R."/>
            <person name="Soboslay E."/>
            <person name="Tuohy J."/>
        </authorList>
    </citation>
    <scope>NUCLEOTIDE SEQUENCE [LARGE SCALE GENOMIC DNA]</scope>
    <source>
        <strain evidence="1 2">PB-314</strain>
        <plasmid evidence="1 2">pDATS03</plasmid>
    </source>
</reference>
<protein>
    <submittedName>
        <fullName evidence="1">DUF4238 domain-containing protein</fullName>
    </submittedName>
</protein>
<evidence type="ECO:0000313" key="1">
    <source>
        <dbReference type="EMBL" id="WDA60800.1"/>
    </source>
</evidence>